<feature type="domain" description="Winged helix-turn-helix" evidence="2">
    <location>
        <begin position="36"/>
        <end position="102"/>
    </location>
</feature>
<dbReference type="EMBL" id="LVHG01000106">
    <property type="protein sequence ID" value="OAK55014.1"/>
    <property type="molecule type" value="Genomic_DNA"/>
</dbReference>
<comment type="caution">
    <text evidence="3">The sequence shown here is derived from an EMBL/GenBank/DDBJ whole genome shotgun (WGS) entry which is preliminary data.</text>
</comment>
<dbReference type="AlphaFoldDB" id="A0AA91DH93"/>
<dbReference type="InterPro" id="IPR055245">
    <property type="entry name" value="HTH_proteobacteria"/>
</dbReference>
<evidence type="ECO:0000259" key="2">
    <source>
        <dbReference type="Pfam" id="PF14090"/>
    </source>
</evidence>
<reference evidence="3 4" key="1">
    <citation type="submission" date="2016-03" db="EMBL/GenBank/DDBJ databases">
        <title>Genome sequence of Variovorax paradoxus KB5.</title>
        <authorList>
            <person name="Jeong H."/>
            <person name="Hong C.E."/>
            <person name="Jo S.H."/>
            <person name="Park J.M."/>
        </authorList>
    </citation>
    <scope>NUCLEOTIDE SEQUENCE [LARGE SCALE GENOMIC DNA]</scope>
    <source>
        <strain evidence="3 4">KB5</strain>
    </source>
</reference>
<gene>
    <name evidence="3" type="ORF">A3K87_04235</name>
</gene>
<sequence length="108" mass="11948">MDATKKKAPAVSAAGPSKANQLSHQFSHKSTRTEAQQLRIIEALRSGPKTTDQLRAIGCYQVSARVHALRHRYKYEILTELFDGYAADGYSHARMARYTLVSEPEGAA</sequence>
<evidence type="ECO:0000313" key="4">
    <source>
        <dbReference type="Proteomes" id="UP000077852"/>
    </source>
</evidence>
<dbReference type="Pfam" id="PF14090">
    <property type="entry name" value="HTH_39"/>
    <property type="match status" value="1"/>
</dbReference>
<name>A0AA91DH93_VARPD</name>
<evidence type="ECO:0000313" key="3">
    <source>
        <dbReference type="EMBL" id="OAK55014.1"/>
    </source>
</evidence>
<protein>
    <recommendedName>
        <fullName evidence="2">Winged helix-turn-helix domain-containing protein</fullName>
    </recommendedName>
</protein>
<dbReference type="Proteomes" id="UP000077852">
    <property type="component" value="Unassembled WGS sequence"/>
</dbReference>
<feature type="region of interest" description="Disordered" evidence="1">
    <location>
        <begin position="1"/>
        <end position="33"/>
    </location>
</feature>
<dbReference type="RefSeq" id="WP_081271610.1">
    <property type="nucleotide sequence ID" value="NZ_LVHG01000106.1"/>
</dbReference>
<accession>A0AA91DH93</accession>
<evidence type="ECO:0000256" key="1">
    <source>
        <dbReference type="SAM" id="MobiDB-lite"/>
    </source>
</evidence>
<organism evidence="3 4">
    <name type="scientific">Variovorax paradoxus</name>
    <dbReference type="NCBI Taxonomy" id="34073"/>
    <lineage>
        <taxon>Bacteria</taxon>
        <taxon>Pseudomonadati</taxon>
        <taxon>Pseudomonadota</taxon>
        <taxon>Betaproteobacteria</taxon>
        <taxon>Burkholderiales</taxon>
        <taxon>Comamonadaceae</taxon>
        <taxon>Variovorax</taxon>
    </lineage>
</organism>
<proteinExistence type="predicted"/>